<gene>
    <name evidence="6" type="ORF">QOZ93_002500</name>
</gene>
<dbReference type="InterPro" id="IPR016036">
    <property type="entry name" value="Malonyl_transacylase_ACP-bd"/>
</dbReference>
<dbReference type="InterPro" id="IPR014043">
    <property type="entry name" value="Acyl_transferase_dom"/>
</dbReference>
<dbReference type="SMART" id="SM00827">
    <property type="entry name" value="PKS_AT"/>
    <property type="match status" value="1"/>
</dbReference>
<name>A0ABU0JUG4_HATLI</name>
<keyword evidence="7" id="KW-1185">Reference proteome</keyword>
<dbReference type="EC" id="2.3.1.39" evidence="4"/>
<dbReference type="NCBIfam" id="TIGR00128">
    <property type="entry name" value="fabD"/>
    <property type="match status" value="1"/>
</dbReference>
<evidence type="ECO:0000256" key="3">
    <source>
        <dbReference type="ARBA" id="ARBA00048462"/>
    </source>
</evidence>
<dbReference type="EMBL" id="JAUSWN010000027">
    <property type="protein sequence ID" value="MDQ0480750.1"/>
    <property type="molecule type" value="Genomic_DNA"/>
</dbReference>
<reference evidence="6 7" key="1">
    <citation type="submission" date="2023-07" db="EMBL/GenBank/DDBJ databases">
        <title>Genomic Encyclopedia of Type Strains, Phase IV (KMG-IV): sequencing the most valuable type-strain genomes for metagenomic binning, comparative biology and taxonomic classification.</title>
        <authorList>
            <person name="Goeker M."/>
        </authorList>
    </citation>
    <scope>NUCLEOTIDE SEQUENCE [LARGE SCALE GENOMIC DNA]</scope>
    <source>
        <strain evidence="6 7">DSM 1400</strain>
    </source>
</reference>
<evidence type="ECO:0000256" key="4">
    <source>
        <dbReference type="PIRNR" id="PIRNR000446"/>
    </source>
</evidence>
<keyword evidence="1 4" id="KW-0808">Transferase</keyword>
<dbReference type="RefSeq" id="WP_307356877.1">
    <property type="nucleotide sequence ID" value="NZ_BAAACJ010000049.1"/>
</dbReference>
<dbReference type="PANTHER" id="PTHR42681">
    <property type="entry name" value="MALONYL-COA-ACYL CARRIER PROTEIN TRANSACYLASE, MITOCHONDRIAL"/>
    <property type="match status" value="1"/>
</dbReference>
<dbReference type="InterPro" id="IPR004410">
    <property type="entry name" value="Malonyl_CoA-ACP_transAc_FabD"/>
</dbReference>
<evidence type="ECO:0000313" key="7">
    <source>
        <dbReference type="Proteomes" id="UP001224418"/>
    </source>
</evidence>
<dbReference type="Proteomes" id="UP001224418">
    <property type="component" value="Unassembled WGS sequence"/>
</dbReference>
<protein>
    <recommendedName>
        <fullName evidence="4">Malonyl CoA-acyl carrier protein transacylase</fullName>
        <ecNumber evidence="4">2.3.1.39</ecNumber>
    </recommendedName>
</protein>
<evidence type="ECO:0000256" key="1">
    <source>
        <dbReference type="ARBA" id="ARBA00022679"/>
    </source>
</evidence>
<comment type="caution">
    <text evidence="6">The sequence shown here is derived from an EMBL/GenBank/DDBJ whole genome shotgun (WGS) entry which is preliminary data.</text>
</comment>
<keyword evidence="2 4" id="KW-0012">Acyltransferase</keyword>
<evidence type="ECO:0000256" key="2">
    <source>
        <dbReference type="ARBA" id="ARBA00023315"/>
    </source>
</evidence>
<dbReference type="Gene3D" id="3.30.70.250">
    <property type="entry name" value="Malonyl-CoA ACP transacylase, ACP-binding"/>
    <property type="match status" value="1"/>
</dbReference>
<sequence length="310" mass="34103">MSNIGFIFSGQGSQYIGMGKSIYENFEESKNVFNKADEILGFSLTSLCFEGKKEELEKTENTQPAILTTSFAIYKVLESRGIKPKVMAGLSLGEYSALVASGALEFEKAIALVRKRGRFMEEAVPSGTGSMAAIIGLEKEKIDKIVQECSEEGFIAISNLNCPKQIVLGGEKKAIQKACIVAREKGALRALELSVSGPFHTPMLKGAAENLELELNKIEFTDPIVPVITNVTGDYMEFSKIRETLKTQVMSTVLWQKSIEKMLESGIDTFVEIGPGKVLSNFIKKINRKVNILNVEDTESLKTVLEKLKV</sequence>
<comment type="similarity">
    <text evidence="4">Belongs to the fabD family.</text>
</comment>
<organism evidence="6 7">
    <name type="scientific">Hathewaya limosa</name>
    <name type="common">Clostridium limosum</name>
    <dbReference type="NCBI Taxonomy" id="1536"/>
    <lineage>
        <taxon>Bacteria</taxon>
        <taxon>Bacillati</taxon>
        <taxon>Bacillota</taxon>
        <taxon>Clostridia</taxon>
        <taxon>Eubacteriales</taxon>
        <taxon>Clostridiaceae</taxon>
        <taxon>Hathewaya</taxon>
    </lineage>
</organism>
<feature type="domain" description="Malonyl-CoA:ACP transacylase (MAT)" evidence="5">
    <location>
        <begin position="7"/>
        <end position="303"/>
    </location>
</feature>
<evidence type="ECO:0000313" key="6">
    <source>
        <dbReference type="EMBL" id="MDQ0480750.1"/>
    </source>
</evidence>
<dbReference type="PANTHER" id="PTHR42681:SF1">
    <property type="entry name" value="MALONYL-COA-ACYL CARRIER PROTEIN TRANSACYLASE, MITOCHONDRIAL"/>
    <property type="match status" value="1"/>
</dbReference>
<dbReference type="InterPro" id="IPR016035">
    <property type="entry name" value="Acyl_Trfase/lysoPLipase"/>
</dbReference>
<proteinExistence type="inferred from homology"/>
<dbReference type="InterPro" id="IPR024925">
    <property type="entry name" value="Malonyl_CoA-ACP_transAc"/>
</dbReference>
<dbReference type="SUPFAM" id="SSF52151">
    <property type="entry name" value="FabD/lysophospholipase-like"/>
    <property type="match status" value="1"/>
</dbReference>
<dbReference type="SUPFAM" id="SSF55048">
    <property type="entry name" value="Probable ACP-binding domain of malonyl-CoA ACP transacylase"/>
    <property type="match status" value="1"/>
</dbReference>
<dbReference type="InterPro" id="IPR050858">
    <property type="entry name" value="Mal-CoA-ACP_Trans/PKS_FabD"/>
</dbReference>
<evidence type="ECO:0000259" key="5">
    <source>
        <dbReference type="SMART" id="SM00827"/>
    </source>
</evidence>
<dbReference type="InterPro" id="IPR001227">
    <property type="entry name" value="Ac_transferase_dom_sf"/>
</dbReference>
<comment type="catalytic activity">
    <reaction evidence="3 4">
        <text>holo-[ACP] + malonyl-CoA = malonyl-[ACP] + CoA</text>
        <dbReference type="Rhea" id="RHEA:41792"/>
        <dbReference type="Rhea" id="RHEA-COMP:9623"/>
        <dbReference type="Rhea" id="RHEA-COMP:9685"/>
        <dbReference type="ChEBI" id="CHEBI:57287"/>
        <dbReference type="ChEBI" id="CHEBI:57384"/>
        <dbReference type="ChEBI" id="CHEBI:64479"/>
        <dbReference type="ChEBI" id="CHEBI:78449"/>
        <dbReference type="EC" id="2.3.1.39"/>
    </reaction>
</comment>
<dbReference type="PIRSF" id="PIRSF000446">
    <property type="entry name" value="Mct"/>
    <property type="match status" value="1"/>
</dbReference>
<accession>A0ABU0JUG4</accession>
<dbReference type="Pfam" id="PF00698">
    <property type="entry name" value="Acyl_transf_1"/>
    <property type="match status" value="1"/>
</dbReference>
<dbReference type="GO" id="GO:0004314">
    <property type="term" value="F:[acyl-carrier-protein] S-malonyltransferase activity"/>
    <property type="evidence" value="ECO:0007669"/>
    <property type="project" value="UniProtKB-EC"/>
</dbReference>
<dbReference type="Gene3D" id="3.40.366.10">
    <property type="entry name" value="Malonyl-Coenzyme A Acyl Carrier Protein, domain 2"/>
    <property type="match status" value="1"/>
</dbReference>